<dbReference type="EMBL" id="CTEC01000001">
    <property type="protein sequence ID" value="CQD10574.1"/>
    <property type="molecule type" value="Genomic_DNA"/>
</dbReference>
<proteinExistence type="predicted"/>
<sequence length="116" mass="12406">MTSYYVEFSFDMGQPVDEALEAHLDDVAEALAAIADVDGDVGVDLKAGRVDLCMTINAENRDEASMKAFVAARTAVHAAGGQTGSWDGWLPELLEADKYRSMVTPSSLGRDYALGC</sequence>
<organism evidence="1 2">
    <name type="scientific">Mycobacterium europaeum</name>
    <dbReference type="NCBI Taxonomy" id="761804"/>
    <lineage>
        <taxon>Bacteria</taxon>
        <taxon>Bacillati</taxon>
        <taxon>Actinomycetota</taxon>
        <taxon>Actinomycetes</taxon>
        <taxon>Mycobacteriales</taxon>
        <taxon>Mycobacteriaceae</taxon>
        <taxon>Mycobacterium</taxon>
        <taxon>Mycobacterium simiae complex</taxon>
    </lineage>
</organism>
<dbReference type="AlphaFoldDB" id="A0A0U1DAP7"/>
<dbReference type="Proteomes" id="UP000199601">
    <property type="component" value="Unassembled WGS sequence"/>
</dbReference>
<keyword evidence="2" id="KW-1185">Reference proteome</keyword>
<name>A0A0U1DAP7_9MYCO</name>
<dbReference type="RefSeq" id="WP_208859337.1">
    <property type="nucleotide sequence ID" value="NZ_CTEC01000001.1"/>
</dbReference>
<evidence type="ECO:0000313" key="1">
    <source>
        <dbReference type="EMBL" id="CQD10574.1"/>
    </source>
</evidence>
<accession>A0A0U1DAP7</accession>
<gene>
    <name evidence="1" type="ORF">BN000_02182</name>
</gene>
<evidence type="ECO:0000313" key="2">
    <source>
        <dbReference type="Proteomes" id="UP000199601"/>
    </source>
</evidence>
<reference evidence="2" key="1">
    <citation type="submission" date="2015-03" db="EMBL/GenBank/DDBJ databases">
        <authorList>
            <person name="Urmite Genomes"/>
        </authorList>
    </citation>
    <scope>NUCLEOTIDE SEQUENCE [LARGE SCALE GENOMIC DNA]</scope>
    <source>
        <strain evidence="2">CSUR P1344</strain>
    </source>
</reference>
<protein>
    <submittedName>
        <fullName evidence="1">Uncharacterized protein</fullName>
    </submittedName>
</protein>